<evidence type="ECO:0000256" key="1">
    <source>
        <dbReference type="SAM" id="SignalP"/>
    </source>
</evidence>
<sequence length="260" mass="29440">MPPHRRPLLFHFFFQLPSALSSHIPNTTLTKPVIKPSPFPPLLLIIRPYETDFWLGSMCRSHESIPVSVSRPLSPFSHTKSAGRKLAGRAMCRLGDGWDEEFRVTICRRPSSRRTRQHKSLDRAKGGIASVIRRNVLSSMLYASPHDPYDIETLIRIGSLVHDSSERKSYLNSHLAMAQTPHALLKSSDVDVQHSWLRVSWLLLSSTYKPPVPPRTSHILLSSPSTRIQVSSSSPISLIPFIHSLQRWVSSQGQMNRIPY</sequence>
<feature type="signal peptide" evidence="1">
    <location>
        <begin position="1"/>
        <end position="21"/>
    </location>
</feature>
<gene>
    <name evidence="2" type="ORF">CLUP02_17480</name>
</gene>
<dbReference type="Proteomes" id="UP000830671">
    <property type="component" value="Chromosome 10"/>
</dbReference>
<dbReference type="AlphaFoldDB" id="A0A9Q8SFD8"/>
<dbReference type="RefSeq" id="XP_049137613.1">
    <property type="nucleotide sequence ID" value="XM_049296389.1"/>
</dbReference>
<proteinExistence type="predicted"/>
<accession>A0A9Q8SFD8</accession>
<dbReference type="GeneID" id="73351399"/>
<evidence type="ECO:0000313" key="3">
    <source>
        <dbReference type="Proteomes" id="UP000830671"/>
    </source>
</evidence>
<protein>
    <submittedName>
        <fullName evidence="2">Uncharacterized protein</fullName>
    </submittedName>
</protein>
<keyword evidence="1" id="KW-0732">Signal</keyword>
<reference evidence="2" key="1">
    <citation type="journal article" date="2021" name="Mol. Plant Microbe Interact.">
        <title>Complete Genome Sequence of the Plant-Pathogenic Fungus Colletotrichum lupini.</title>
        <authorList>
            <person name="Baroncelli R."/>
            <person name="Pensec F."/>
            <person name="Da Lio D."/>
            <person name="Boufleur T."/>
            <person name="Vicente I."/>
            <person name="Sarrocco S."/>
            <person name="Picot A."/>
            <person name="Baraldi E."/>
            <person name="Sukno S."/>
            <person name="Thon M."/>
            <person name="Le Floch G."/>
        </authorList>
    </citation>
    <scope>NUCLEOTIDE SEQUENCE</scope>
    <source>
        <strain evidence="2">IMI 504893</strain>
    </source>
</reference>
<feature type="chain" id="PRO_5040223863" evidence="1">
    <location>
        <begin position="22"/>
        <end position="260"/>
    </location>
</feature>
<organism evidence="2 3">
    <name type="scientific">Colletotrichum lupini</name>
    <dbReference type="NCBI Taxonomy" id="145971"/>
    <lineage>
        <taxon>Eukaryota</taxon>
        <taxon>Fungi</taxon>
        <taxon>Dikarya</taxon>
        <taxon>Ascomycota</taxon>
        <taxon>Pezizomycotina</taxon>
        <taxon>Sordariomycetes</taxon>
        <taxon>Hypocreomycetidae</taxon>
        <taxon>Glomerellales</taxon>
        <taxon>Glomerellaceae</taxon>
        <taxon>Colletotrichum</taxon>
        <taxon>Colletotrichum acutatum species complex</taxon>
    </lineage>
</organism>
<name>A0A9Q8SFD8_9PEZI</name>
<dbReference type="KEGG" id="clup:CLUP02_17480"/>
<keyword evidence="3" id="KW-1185">Reference proteome</keyword>
<dbReference type="EMBL" id="CP019472">
    <property type="protein sequence ID" value="UQC75970.1"/>
    <property type="molecule type" value="Genomic_DNA"/>
</dbReference>
<evidence type="ECO:0000313" key="2">
    <source>
        <dbReference type="EMBL" id="UQC75970.1"/>
    </source>
</evidence>